<feature type="domain" description="Acylphosphatase-like" evidence="6">
    <location>
        <begin position="2"/>
        <end position="88"/>
    </location>
</feature>
<dbReference type="InterPro" id="IPR001792">
    <property type="entry name" value="Acylphosphatase-like_dom"/>
</dbReference>
<accession>A0A8B2NL88</accession>
<dbReference type="EC" id="3.6.1.7" evidence="2 4"/>
<name>A0A8B2NL88_9HYPH</name>
<dbReference type="Pfam" id="PF00708">
    <property type="entry name" value="Acylphosphatase"/>
    <property type="match status" value="1"/>
</dbReference>
<feature type="active site" evidence="4">
    <location>
        <position position="17"/>
    </location>
</feature>
<dbReference type="PANTHER" id="PTHR47268:SF4">
    <property type="entry name" value="ACYLPHOSPHATASE"/>
    <property type="match status" value="1"/>
</dbReference>
<evidence type="ECO:0000313" key="8">
    <source>
        <dbReference type="Proteomes" id="UP000249590"/>
    </source>
</evidence>
<comment type="caution">
    <text evidence="7">The sequence shown here is derived from an EMBL/GenBank/DDBJ whole genome shotgun (WGS) entry which is preliminary data.</text>
</comment>
<dbReference type="OrthoDB" id="5295388at2"/>
<dbReference type="PROSITE" id="PS51160">
    <property type="entry name" value="ACYLPHOSPHATASE_3"/>
    <property type="match status" value="1"/>
</dbReference>
<dbReference type="EMBL" id="QHHQ01000010">
    <property type="protein sequence ID" value="RAH97016.1"/>
    <property type="molecule type" value="Genomic_DNA"/>
</dbReference>
<organism evidence="7 8">
    <name type="scientific">Acuticoccus sediminis</name>
    <dbReference type="NCBI Taxonomy" id="2184697"/>
    <lineage>
        <taxon>Bacteria</taxon>
        <taxon>Pseudomonadati</taxon>
        <taxon>Pseudomonadota</taxon>
        <taxon>Alphaproteobacteria</taxon>
        <taxon>Hyphomicrobiales</taxon>
        <taxon>Amorphaceae</taxon>
        <taxon>Acuticoccus</taxon>
    </lineage>
</organism>
<comment type="catalytic activity">
    <reaction evidence="3 4">
        <text>an acyl phosphate + H2O = a carboxylate + phosphate + H(+)</text>
        <dbReference type="Rhea" id="RHEA:14965"/>
        <dbReference type="ChEBI" id="CHEBI:15377"/>
        <dbReference type="ChEBI" id="CHEBI:15378"/>
        <dbReference type="ChEBI" id="CHEBI:29067"/>
        <dbReference type="ChEBI" id="CHEBI:43474"/>
        <dbReference type="ChEBI" id="CHEBI:59918"/>
        <dbReference type="EC" id="3.6.1.7"/>
    </reaction>
</comment>
<gene>
    <name evidence="7" type="ORF">DLJ53_30545</name>
</gene>
<sequence>MATRFLIAGRVQGVGYRAWLQEEAKRRGLRGTVRNLADGRVEAVVIGSYEETDALLSACRQGPPMATVTGIGLDPVADPGVEDFVVLPTG</sequence>
<evidence type="ECO:0000256" key="5">
    <source>
        <dbReference type="RuleBase" id="RU004168"/>
    </source>
</evidence>
<keyword evidence="8" id="KW-1185">Reference proteome</keyword>
<evidence type="ECO:0000256" key="4">
    <source>
        <dbReference type="PROSITE-ProRule" id="PRU00520"/>
    </source>
</evidence>
<dbReference type="InterPro" id="IPR020456">
    <property type="entry name" value="Acylphosphatase"/>
</dbReference>
<dbReference type="Gene3D" id="3.30.70.100">
    <property type="match status" value="1"/>
</dbReference>
<evidence type="ECO:0000259" key="6">
    <source>
        <dbReference type="PROSITE" id="PS51160"/>
    </source>
</evidence>
<dbReference type="PANTHER" id="PTHR47268">
    <property type="entry name" value="ACYLPHOSPHATASE"/>
    <property type="match status" value="1"/>
</dbReference>
<dbReference type="Proteomes" id="UP000249590">
    <property type="component" value="Unassembled WGS sequence"/>
</dbReference>
<dbReference type="SUPFAM" id="SSF54975">
    <property type="entry name" value="Acylphosphatase/BLUF domain-like"/>
    <property type="match status" value="1"/>
</dbReference>
<evidence type="ECO:0000256" key="2">
    <source>
        <dbReference type="ARBA" id="ARBA00012150"/>
    </source>
</evidence>
<dbReference type="InterPro" id="IPR036046">
    <property type="entry name" value="Acylphosphatase-like_dom_sf"/>
</dbReference>
<dbReference type="RefSeq" id="WP_111352124.1">
    <property type="nucleotide sequence ID" value="NZ_JAIWKD010000010.1"/>
</dbReference>
<dbReference type="AlphaFoldDB" id="A0A8B2NL88"/>
<proteinExistence type="inferred from homology"/>
<evidence type="ECO:0000256" key="3">
    <source>
        <dbReference type="ARBA" id="ARBA00047645"/>
    </source>
</evidence>
<feature type="active site" evidence="4">
    <location>
        <position position="35"/>
    </location>
</feature>
<dbReference type="GO" id="GO:0003998">
    <property type="term" value="F:acylphosphatase activity"/>
    <property type="evidence" value="ECO:0007669"/>
    <property type="project" value="UniProtKB-EC"/>
</dbReference>
<evidence type="ECO:0000256" key="1">
    <source>
        <dbReference type="ARBA" id="ARBA00005614"/>
    </source>
</evidence>
<keyword evidence="4" id="KW-0378">Hydrolase</keyword>
<evidence type="ECO:0000313" key="7">
    <source>
        <dbReference type="EMBL" id="RAH97016.1"/>
    </source>
</evidence>
<protein>
    <recommendedName>
        <fullName evidence="2 4">acylphosphatase</fullName>
        <ecNumber evidence="2 4">3.6.1.7</ecNumber>
    </recommendedName>
</protein>
<comment type="similarity">
    <text evidence="1 5">Belongs to the acylphosphatase family.</text>
</comment>
<reference evidence="7 8" key="1">
    <citation type="submission" date="2018-05" db="EMBL/GenBank/DDBJ databases">
        <title>Acuticoccus sediminis sp. nov., isolated from deep-sea sediment of Indian Ocean.</title>
        <authorList>
            <person name="Liu X."/>
            <person name="Lai Q."/>
            <person name="Du Y."/>
            <person name="Sun F."/>
            <person name="Zhang X."/>
            <person name="Wang S."/>
            <person name="Shao Z."/>
        </authorList>
    </citation>
    <scope>NUCLEOTIDE SEQUENCE [LARGE SCALE GENOMIC DNA]</scope>
    <source>
        <strain evidence="7 8">PTG4-2</strain>
    </source>
</reference>